<dbReference type="RefSeq" id="WP_048896191.1">
    <property type="nucleotide sequence ID" value="NZ_LFOD01000025.1"/>
</dbReference>
<gene>
    <name evidence="1" type="ORF">ACT17_22810</name>
</gene>
<comment type="caution">
    <text evidence="1">The sequence shown here is derived from an EMBL/GenBank/DDBJ whole genome shotgun (WGS) entry which is preliminary data.</text>
</comment>
<dbReference type="OrthoDB" id="4230863at2"/>
<organism evidence="1 2">
    <name type="scientific">Mycolicibacterium conceptionense</name>
    <dbReference type="NCBI Taxonomy" id="451644"/>
    <lineage>
        <taxon>Bacteria</taxon>
        <taxon>Bacillati</taxon>
        <taxon>Actinomycetota</taxon>
        <taxon>Actinomycetes</taxon>
        <taxon>Mycobacteriales</taxon>
        <taxon>Mycobacteriaceae</taxon>
        <taxon>Mycolicibacterium</taxon>
    </lineage>
</organism>
<dbReference type="EMBL" id="LFOD01000025">
    <property type="protein sequence ID" value="KMV15930.1"/>
    <property type="molecule type" value="Genomic_DNA"/>
</dbReference>
<dbReference type="Proteomes" id="UP000037594">
    <property type="component" value="Unassembled WGS sequence"/>
</dbReference>
<reference evidence="1 2" key="1">
    <citation type="submission" date="2015-06" db="EMBL/GenBank/DDBJ databases">
        <title>Genome sequence of Mycobacterium conceptionense strain MLE.</title>
        <authorList>
            <person name="Greninger A.L."/>
            <person name="Cunningham G."/>
            <person name="Chiu C.Y."/>
            <person name="Miller S."/>
        </authorList>
    </citation>
    <scope>NUCLEOTIDE SEQUENCE [LARGE SCALE GENOMIC DNA]</scope>
    <source>
        <strain evidence="1 2">MLE</strain>
    </source>
</reference>
<evidence type="ECO:0000313" key="2">
    <source>
        <dbReference type="Proteomes" id="UP000037594"/>
    </source>
</evidence>
<evidence type="ECO:0000313" key="1">
    <source>
        <dbReference type="EMBL" id="KMV15930.1"/>
    </source>
</evidence>
<accession>A0A0J8U660</accession>
<dbReference type="AlphaFoldDB" id="A0A0J8U660"/>
<protein>
    <submittedName>
        <fullName evidence="1">Uncharacterized protein</fullName>
    </submittedName>
</protein>
<name>A0A0J8U660_9MYCO</name>
<proteinExistence type="predicted"/>
<sequence>MTTYTETGVYPLAPGDDGYGDGNGYRYAAAVVAIGGNSTSWHFTEAAAREALDERLAIMAQFWAEKLAWHDAGDRTPEGGYVIRIGGEHFVANHLGVDPNIRRHRAAIGHRGHIFRWRDLATGETRETNDLWAQGAIPAPLRDQLPDNATWLPCIDVNPPRGSLRSRLDRIQNERKSA</sequence>
<dbReference type="PATRIC" id="fig|451644.5.peg.4710"/>